<comment type="caution">
    <text evidence="4">The sequence shown here is derived from an EMBL/GenBank/DDBJ whole genome shotgun (WGS) entry which is preliminary data.</text>
</comment>
<evidence type="ECO:0000256" key="2">
    <source>
        <dbReference type="SAM" id="Phobius"/>
    </source>
</evidence>
<name>A0A8B6C1A2_MYTGA</name>
<protein>
    <recommendedName>
        <fullName evidence="3">Mab-21-like HhH/H2TH-like domain-containing protein</fullName>
    </recommendedName>
</protein>
<keyword evidence="2" id="KW-1133">Transmembrane helix</keyword>
<feature type="transmembrane region" description="Helical" evidence="2">
    <location>
        <begin position="400"/>
        <end position="421"/>
    </location>
</feature>
<dbReference type="PANTHER" id="PTHR10656">
    <property type="entry name" value="CELL FATE DETERMINING PROTEIN MAB21-RELATED"/>
    <property type="match status" value="1"/>
</dbReference>
<organism evidence="4 5">
    <name type="scientific">Mytilus galloprovincialis</name>
    <name type="common">Mediterranean mussel</name>
    <dbReference type="NCBI Taxonomy" id="29158"/>
    <lineage>
        <taxon>Eukaryota</taxon>
        <taxon>Metazoa</taxon>
        <taxon>Spiralia</taxon>
        <taxon>Lophotrochozoa</taxon>
        <taxon>Mollusca</taxon>
        <taxon>Bivalvia</taxon>
        <taxon>Autobranchia</taxon>
        <taxon>Pteriomorphia</taxon>
        <taxon>Mytilida</taxon>
        <taxon>Mytiloidea</taxon>
        <taxon>Mytilidae</taxon>
        <taxon>Mytilinae</taxon>
        <taxon>Mytilus</taxon>
    </lineage>
</organism>
<keyword evidence="2" id="KW-0812">Transmembrane</keyword>
<dbReference type="InterPro" id="IPR046906">
    <property type="entry name" value="Mab-21_HhH/H2TH-like"/>
</dbReference>
<feature type="region of interest" description="Disordered" evidence="1">
    <location>
        <begin position="1"/>
        <end position="21"/>
    </location>
</feature>
<evidence type="ECO:0000313" key="5">
    <source>
        <dbReference type="Proteomes" id="UP000596742"/>
    </source>
</evidence>
<evidence type="ECO:0000259" key="3">
    <source>
        <dbReference type="Pfam" id="PF20266"/>
    </source>
</evidence>
<keyword evidence="5" id="KW-1185">Reference proteome</keyword>
<dbReference type="InterPro" id="IPR024810">
    <property type="entry name" value="MAB21L/cGLR"/>
</dbReference>
<feature type="transmembrane region" description="Helical" evidence="2">
    <location>
        <begin position="505"/>
        <end position="524"/>
    </location>
</feature>
<dbReference type="Gene3D" id="1.10.1410.40">
    <property type="match status" value="1"/>
</dbReference>
<evidence type="ECO:0000256" key="1">
    <source>
        <dbReference type="SAM" id="MobiDB-lite"/>
    </source>
</evidence>
<evidence type="ECO:0000313" key="4">
    <source>
        <dbReference type="EMBL" id="VDH98153.1"/>
    </source>
</evidence>
<keyword evidence="2" id="KW-0472">Membrane</keyword>
<dbReference type="PANTHER" id="PTHR10656:SF69">
    <property type="entry name" value="MAB-21-LIKE HHH_H2TH-LIKE DOMAIN-CONTAINING PROTEIN"/>
    <property type="match status" value="1"/>
</dbReference>
<sequence length="552" mass="64569">MGHSDKMKVIQSGSKAEGLDSKGSDLDLMSITPTFKVYQSETEVVRDGLTVPLIMNNEDSQPCFTQLRLLDHHQIFKNMWEKNHLGYMLSSEQYKLLYLSLLPHITWKIHGPCLSDMQGRLDLAFCLKCDRWISQAEPWVIRARTAWPPSDIISKITSYGVLFVPIGIKGSINENLEWRISFSIAEKFLVYSFSHVQLLCYAMLKVFLKEIIEKHEDLKGLLCSYFLKTLMFWISEETDPNIWRPDNIIPCFNACVQRLLYCVRYSILSHYFIPTNNLFCSVINNEKFTTILHGLYENGIYCFAYSDTLRDYQRQYYNLTESLTSRIVKTVNHTFCDYPNIKKIHLLYNLLHHSRSSLSGSLFALNLSKACWFVPVSPKTVYSSENKHEYFKYKYDLSHLLIGLHSDAVAGWLLLASFFYFHKNYFASLSVMNYALQKCTEEKIYSTRSEYTFIQNQELYQMKNEKLYTVLKAMTIEALIFHGKSSLLPKELQEDAISDLLNHNIFYYPLSFAYFLSFLCFYHLHDFRSSITRVYGIFHRLCLRSTVKEETA</sequence>
<dbReference type="AlphaFoldDB" id="A0A8B6C1A2"/>
<proteinExistence type="predicted"/>
<feature type="domain" description="Mab-21-like HhH/H2TH-like" evidence="3">
    <location>
        <begin position="200"/>
        <end position="287"/>
    </location>
</feature>
<reference evidence="4" key="1">
    <citation type="submission" date="2018-11" db="EMBL/GenBank/DDBJ databases">
        <authorList>
            <person name="Alioto T."/>
            <person name="Alioto T."/>
        </authorList>
    </citation>
    <scope>NUCLEOTIDE SEQUENCE</scope>
</reference>
<dbReference type="Proteomes" id="UP000596742">
    <property type="component" value="Unassembled WGS sequence"/>
</dbReference>
<accession>A0A8B6C1A2</accession>
<dbReference type="EMBL" id="UYJE01000978">
    <property type="protein sequence ID" value="VDH98153.1"/>
    <property type="molecule type" value="Genomic_DNA"/>
</dbReference>
<dbReference type="OrthoDB" id="5962582at2759"/>
<dbReference type="SMART" id="SM01265">
    <property type="entry name" value="Mab-21"/>
    <property type="match status" value="1"/>
</dbReference>
<gene>
    <name evidence="4" type="ORF">MGAL_10B010002</name>
</gene>
<dbReference type="Pfam" id="PF20266">
    <property type="entry name" value="Mab-21_C"/>
    <property type="match status" value="1"/>
</dbReference>